<dbReference type="Pfam" id="PF14559">
    <property type="entry name" value="TPR_19"/>
    <property type="match status" value="1"/>
</dbReference>
<evidence type="ECO:0000313" key="3">
    <source>
        <dbReference type="Proteomes" id="UP001549251"/>
    </source>
</evidence>
<feature type="region of interest" description="Disordered" evidence="1">
    <location>
        <begin position="1"/>
        <end position="20"/>
    </location>
</feature>
<reference evidence="2 3" key="1">
    <citation type="submission" date="2024-06" db="EMBL/GenBank/DDBJ databases">
        <title>Sorghum-associated microbial communities from plants grown in Nebraska, USA.</title>
        <authorList>
            <person name="Schachtman D."/>
        </authorList>
    </citation>
    <scope>NUCLEOTIDE SEQUENCE [LARGE SCALE GENOMIC DNA]</scope>
    <source>
        <strain evidence="2 3">1757</strain>
    </source>
</reference>
<comment type="caution">
    <text evidence="2">The sequence shown here is derived from an EMBL/GenBank/DDBJ whole genome shotgun (WGS) entry which is preliminary data.</text>
</comment>
<sequence length="273" mass="30225">MTHGWPPRDEMTPESKLKEGRPDEALQLLAAEVRNNPADAKRRVFLFQLLALLGQWERAQNQLNVSGELEPLNAMLVGAYTEALKGEQVRADVFAGKRLPVVIGEPEQWLALLLQALKLTAEGRHEQAADLRGQAFEQAPAVSGSIDGTPFEWIADADTRLGPCLEIVVNGGYSWVPFSRLRELKFEAPTDLRDKIWVPAEVTWTNGGKAIGFIPGRYPGSERADDNDLVLARKTEWIDAGADLQVGLGQRMLATDTDDYALLDARLITFDTH</sequence>
<dbReference type="InterPro" id="IPR011990">
    <property type="entry name" value="TPR-like_helical_dom_sf"/>
</dbReference>
<protein>
    <submittedName>
        <fullName evidence="2">Type VI secretion system protein ImpE</fullName>
    </submittedName>
</protein>
<keyword evidence="3" id="KW-1185">Reference proteome</keyword>
<dbReference type="RefSeq" id="WP_354553162.1">
    <property type="nucleotide sequence ID" value="NZ_JBEPSD010000005.1"/>
</dbReference>
<dbReference type="Pfam" id="PF07024">
    <property type="entry name" value="ImpE"/>
    <property type="match status" value="1"/>
</dbReference>
<gene>
    <name evidence="2" type="ORF">ABIE04_003504</name>
</gene>
<accession>A0ABV2Q1F4</accession>
<dbReference type="InterPro" id="IPR009211">
    <property type="entry name" value="TagJ"/>
</dbReference>
<dbReference type="PIRSF" id="PIRSF029288">
    <property type="entry name" value="SciE_ImpE"/>
    <property type="match status" value="1"/>
</dbReference>
<evidence type="ECO:0000313" key="2">
    <source>
        <dbReference type="EMBL" id="MET4571121.1"/>
    </source>
</evidence>
<dbReference type="EMBL" id="JBEPSD010000005">
    <property type="protein sequence ID" value="MET4571121.1"/>
    <property type="molecule type" value="Genomic_DNA"/>
</dbReference>
<proteinExistence type="predicted"/>
<dbReference type="Proteomes" id="UP001549251">
    <property type="component" value="Unassembled WGS sequence"/>
</dbReference>
<organism evidence="2 3">
    <name type="scientific">Rhodanobacter soli</name>
    <dbReference type="NCBI Taxonomy" id="590609"/>
    <lineage>
        <taxon>Bacteria</taxon>
        <taxon>Pseudomonadati</taxon>
        <taxon>Pseudomonadota</taxon>
        <taxon>Gammaproteobacteria</taxon>
        <taxon>Lysobacterales</taxon>
        <taxon>Rhodanobacteraceae</taxon>
        <taxon>Rhodanobacter</taxon>
    </lineage>
</organism>
<dbReference type="SUPFAM" id="SSF144059">
    <property type="entry name" value="ImpE-like"/>
    <property type="match status" value="1"/>
</dbReference>
<evidence type="ECO:0000256" key="1">
    <source>
        <dbReference type="SAM" id="MobiDB-lite"/>
    </source>
</evidence>
<dbReference type="Gene3D" id="1.25.40.10">
    <property type="entry name" value="Tetratricopeptide repeat domain"/>
    <property type="match status" value="1"/>
</dbReference>
<name>A0ABV2Q1F4_9GAMM</name>